<dbReference type="InterPro" id="IPR005467">
    <property type="entry name" value="His_kinase_dom"/>
</dbReference>
<evidence type="ECO:0000256" key="8">
    <source>
        <dbReference type="ARBA" id="ARBA00023012"/>
    </source>
</evidence>
<keyword evidence="8" id="KW-0902">Two-component regulatory system</keyword>
<dbReference type="SUPFAM" id="SSF55874">
    <property type="entry name" value="ATPase domain of HSP90 chaperone/DNA topoisomerase II/histidine kinase"/>
    <property type="match status" value="1"/>
</dbReference>
<dbReference type="GO" id="GO:0005524">
    <property type="term" value="F:ATP binding"/>
    <property type="evidence" value="ECO:0007669"/>
    <property type="project" value="UniProtKB-KW"/>
</dbReference>
<dbReference type="SUPFAM" id="SSF47384">
    <property type="entry name" value="Homodimeric domain of signal transducing histidine kinase"/>
    <property type="match status" value="1"/>
</dbReference>
<dbReference type="InterPro" id="IPR036890">
    <property type="entry name" value="HATPase_C_sf"/>
</dbReference>
<dbReference type="Gene3D" id="3.30.565.10">
    <property type="entry name" value="Histidine kinase-like ATPase, C-terminal domain"/>
    <property type="match status" value="1"/>
</dbReference>
<dbReference type="SMART" id="SM00387">
    <property type="entry name" value="HATPase_c"/>
    <property type="match status" value="1"/>
</dbReference>
<dbReference type="PROSITE" id="PS50109">
    <property type="entry name" value="HIS_KIN"/>
    <property type="match status" value="1"/>
</dbReference>
<dbReference type="RefSeq" id="WP_175216495.1">
    <property type="nucleotide sequence ID" value="NZ_CADIJO010000015.1"/>
</dbReference>
<evidence type="ECO:0000256" key="4">
    <source>
        <dbReference type="ARBA" id="ARBA00022679"/>
    </source>
</evidence>
<evidence type="ECO:0000256" key="2">
    <source>
        <dbReference type="ARBA" id="ARBA00012438"/>
    </source>
</evidence>
<evidence type="ECO:0000313" key="11">
    <source>
        <dbReference type="Proteomes" id="UP000494111"/>
    </source>
</evidence>
<dbReference type="EC" id="2.7.13.3" evidence="2"/>
<sequence length="502" mass="53901">MNPPLRHRALFYWLVLFLLGALWLGRQDYVGQYDRFFQDTSIAQRMLSQKTGQHEAVLATLSALSHPPAPERLFPSLQPAMPQLQGLGYLPDGAWAGSTDEPPGLRAAVEQARTLGRPVVLPLDTARYWLVAPSSWSLLVDARHLVAPADLPAGLANLTLAIGQAPLTLLARQPDPAGPGWPLALAKSLGAASQPFMLHSARTLTPASWPWLPWLLWGLTSALLVAGVTAMRRSRAEARRQQEQARLAAMARLSTLGEMAAGIAHELNQPLTAILAQTRAAQRLLDDEDERPSVRRALLASAEQAKRAADIISRMRALVQPTAPSRREALDPDALAASLRFLREPELARHGIRLTWRNASPGARPLGDRVALEQILHNLVQNAADALVHTASDGTDTAMATAHPASRGPRPTADAAPEITLEGRLEGDAYVFTVSDNGPGIAPDALARLFTPFYTTRAQGMGLGLALCETLAGAMDGRLAAHNLQPSGACFTLTLPLAKGPT</sequence>
<dbReference type="InterPro" id="IPR036097">
    <property type="entry name" value="HisK_dim/P_sf"/>
</dbReference>
<dbReference type="Pfam" id="PF00512">
    <property type="entry name" value="HisKA"/>
    <property type="match status" value="1"/>
</dbReference>
<dbReference type="Pfam" id="PF02518">
    <property type="entry name" value="HATPase_c"/>
    <property type="match status" value="1"/>
</dbReference>
<evidence type="ECO:0000313" key="10">
    <source>
        <dbReference type="EMBL" id="CAB3722360.1"/>
    </source>
</evidence>
<evidence type="ECO:0000256" key="3">
    <source>
        <dbReference type="ARBA" id="ARBA00022553"/>
    </source>
</evidence>
<proteinExistence type="predicted"/>
<keyword evidence="3" id="KW-0597">Phosphoprotein</keyword>
<dbReference type="PANTHER" id="PTHR43065">
    <property type="entry name" value="SENSOR HISTIDINE KINASE"/>
    <property type="match status" value="1"/>
</dbReference>
<dbReference type="Proteomes" id="UP000494111">
    <property type="component" value="Unassembled WGS sequence"/>
</dbReference>
<organism evidence="10 11">
    <name type="scientific">Achromobacter deleyi</name>
    <dbReference type="NCBI Taxonomy" id="1353891"/>
    <lineage>
        <taxon>Bacteria</taxon>
        <taxon>Pseudomonadati</taxon>
        <taxon>Pseudomonadota</taxon>
        <taxon>Betaproteobacteria</taxon>
        <taxon>Burkholderiales</taxon>
        <taxon>Alcaligenaceae</taxon>
        <taxon>Achromobacter</taxon>
    </lineage>
</organism>
<protein>
    <recommendedName>
        <fullName evidence="2">histidine kinase</fullName>
        <ecNumber evidence="2">2.7.13.3</ecNumber>
    </recommendedName>
</protein>
<dbReference type="CDD" id="cd00082">
    <property type="entry name" value="HisKA"/>
    <property type="match status" value="1"/>
</dbReference>
<keyword evidence="4 10" id="KW-0808">Transferase</keyword>
<dbReference type="InterPro" id="IPR003594">
    <property type="entry name" value="HATPase_dom"/>
</dbReference>
<evidence type="ECO:0000259" key="9">
    <source>
        <dbReference type="PROSITE" id="PS50109"/>
    </source>
</evidence>
<name>A0A6S7BNQ6_9BURK</name>
<dbReference type="EMBL" id="CADIJO010000015">
    <property type="protein sequence ID" value="CAB3722360.1"/>
    <property type="molecule type" value="Genomic_DNA"/>
</dbReference>
<reference evidence="10 11" key="1">
    <citation type="submission" date="2020-04" db="EMBL/GenBank/DDBJ databases">
        <authorList>
            <person name="De Canck E."/>
        </authorList>
    </citation>
    <scope>NUCLEOTIDE SEQUENCE [LARGE SCALE GENOMIC DNA]</scope>
    <source>
        <strain evidence="10 11">LMG 3458</strain>
    </source>
</reference>
<evidence type="ECO:0000256" key="1">
    <source>
        <dbReference type="ARBA" id="ARBA00000085"/>
    </source>
</evidence>
<dbReference type="InterPro" id="IPR003661">
    <property type="entry name" value="HisK_dim/P_dom"/>
</dbReference>
<dbReference type="PANTHER" id="PTHR43065:SF46">
    <property type="entry name" value="C4-DICARBOXYLATE TRANSPORT SENSOR PROTEIN DCTB"/>
    <property type="match status" value="1"/>
</dbReference>
<evidence type="ECO:0000256" key="7">
    <source>
        <dbReference type="ARBA" id="ARBA00022840"/>
    </source>
</evidence>
<dbReference type="AlphaFoldDB" id="A0A6S7BNQ6"/>
<feature type="domain" description="Histidine kinase" evidence="9">
    <location>
        <begin position="262"/>
        <end position="499"/>
    </location>
</feature>
<keyword evidence="5" id="KW-0547">Nucleotide-binding</keyword>
<dbReference type="Gene3D" id="1.10.287.130">
    <property type="match status" value="1"/>
</dbReference>
<dbReference type="InterPro" id="IPR004358">
    <property type="entry name" value="Sig_transdc_His_kin-like_C"/>
</dbReference>
<dbReference type="SMART" id="SM00388">
    <property type="entry name" value="HisKA"/>
    <property type="match status" value="1"/>
</dbReference>
<dbReference type="CDD" id="cd00075">
    <property type="entry name" value="HATPase"/>
    <property type="match status" value="1"/>
</dbReference>
<gene>
    <name evidence="10" type="primary">rcsC_11</name>
    <name evidence="10" type="ORF">LMG3458_04073</name>
</gene>
<dbReference type="GO" id="GO:0000155">
    <property type="term" value="F:phosphorelay sensor kinase activity"/>
    <property type="evidence" value="ECO:0007669"/>
    <property type="project" value="InterPro"/>
</dbReference>
<evidence type="ECO:0000256" key="5">
    <source>
        <dbReference type="ARBA" id="ARBA00022741"/>
    </source>
</evidence>
<keyword evidence="7" id="KW-0067">ATP-binding</keyword>
<keyword evidence="6 10" id="KW-0418">Kinase</keyword>
<comment type="catalytic activity">
    <reaction evidence="1">
        <text>ATP + protein L-histidine = ADP + protein N-phospho-L-histidine.</text>
        <dbReference type="EC" id="2.7.13.3"/>
    </reaction>
</comment>
<evidence type="ECO:0000256" key="6">
    <source>
        <dbReference type="ARBA" id="ARBA00022777"/>
    </source>
</evidence>
<dbReference type="PRINTS" id="PR00344">
    <property type="entry name" value="BCTRLSENSOR"/>
</dbReference>
<accession>A0A6S7BNQ6</accession>